<organism evidence="1 2">
    <name type="scientific">Eubacterium segne</name>
    <dbReference type="NCBI Taxonomy" id="2763045"/>
    <lineage>
        <taxon>Bacteria</taxon>
        <taxon>Bacillati</taxon>
        <taxon>Bacillota</taxon>
        <taxon>Clostridia</taxon>
        <taxon>Eubacteriales</taxon>
        <taxon>Eubacteriaceae</taxon>
        <taxon>Eubacterium</taxon>
    </lineage>
</organism>
<keyword evidence="1" id="KW-0238">DNA-binding</keyword>
<dbReference type="EMBL" id="JACOOZ010000003">
    <property type="protein sequence ID" value="MBC5667402.1"/>
    <property type="molecule type" value="Genomic_DNA"/>
</dbReference>
<dbReference type="InterPro" id="IPR010992">
    <property type="entry name" value="IHF-like_DNA-bd_dom_sf"/>
</dbReference>
<reference evidence="1 2" key="1">
    <citation type="submission" date="2020-08" db="EMBL/GenBank/DDBJ databases">
        <title>Genome public.</title>
        <authorList>
            <person name="Liu C."/>
            <person name="Sun Q."/>
        </authorList>
    </citation>
    <scope>NUCLEOTIDE SEQUENCE [LARGE SCALE GENOMIC DNA]</scope>
    <source>
        <strain evidence="1 2">BX4</strain>
    </source>
</reference>
<evidence type="ECO:0000313" key="2">
    <source>
        <dbReference type="Proteomes" id="UP000597877"/>
    </source>
</evidence>
<sequence length="91" mass="10039">MNKDMLLKEIANRIEGATKSDINVVLDTFEDVIFDTLKADSSEKVKFGKLGAFSVKAVPAKDGISAINGKPWHTDAHNEIKFTMSKTNKNI</sequence>
<name>A0ABR7F1A7_9FIRM</name>
<dbReference type="Pfam" id="PF00216">
    <property type="entry name" value="Bac_DNA_binding"/>
    <property type="match status" value="1"/>
</dbReference>
<comment type="caution">
    <text evidence="1">The sequence shown here is derived from an EMBL/GenBank/DDBJ whole genome shotgun (WGS) entry which is preliminary data.</text>
</comment>
<dbReference type="Proteomes" id="UP000597877">
    <property type="component" value="Unassembled WGS sequence"/>
</dbReference>
<accession>A0ABR7F1A7</accession>
<dbReference type="Gene3D" id="4.10.520.10">
    <property type="entry name" value="IHF-like DNA-binding proteins"/>
    <property type="match status" value="1"/>
</dbReference>
<dbReference type="GO" id="GO:0003677">
    <property type="term" value="F:DNA binding"/>
    <property type="evidence" value="ECO:0007669"/>
    <property type="project" value="UniProtKB-KW"/>
</dbReference>
<evidence type="ECO:0000313" key="1">
    <source>
        <dbReference type="EMBL" id="MBC5667402.1"/>
    </source>
</evidence>
<dbReference type="InterPro" id="IPR000119">
    <property type="entry name" value="Hist_DNA-bd"/>
</dbReference>
<dbReference type="SUPFAM" id="SSF47729">
    <property type="entry name" value="IHF-like DNA-binding proteins"/>
    <property type="match status" value="1"/>
</dbReference>
<dbReference type="RefSeq" id="WP_186840183.1">
    <property type="nucleotide sequence ID" value="NZ_JACOOZ010000003.1"/>
</dbReference>
<gene>
    <name evidence="1" type="ORF">H8S00_05300</name>
</gene>
<keyword evidence="2" id="KW-1185">Reference proteome</keyword>
<proteinExistence type="predicted"/>
<protein>
    <submittedName>
        <fullName evidence="1">HU family DNA-binding protein</fullName>
    </submittedName>
</protein>